<organism evidence="4">
    <name type="scientific">Trepomonas sp. PC1</name>
    <dbReference type="NCBI Taxonomy" id="1076344"/>
    <lineage>
        <taxon>Eukaryota</taxon>
        <taxon>Metamonada</taxon>
        <taxon>Diplomonadida</taxon>
        <taxon>Hexamitidae</taxon>
        <taxon>Hexamitinae</taxon>
        <taxon>Trepomonas</taxon>
    </lineage>
</organism>
<dbReference type="InterPro" id="IPR048720">
    <property type="entry name" value="PROPPIN"/>
</dbReference>
<keyword evidence="2" id="KW-0677">Repeat</keyword>
<dbReference type="Gene3D" id="2.130.10.10">
    <property type="entry name" value="YVTN repeat-like/Quinoprotein amine dehydrogenase"/>
    <property type="match status" value="1"/>
</dbReference>
<dbReference type="InterPro" id="IPR036322">
    <property type="entry name" value="WD40_repeat_dom_sf"/>
</dbReference>
<dbReference type="Pfam" id="PF21032">
    <property type="entry name" value="PROPPIN"/>
    <property type="match status" value="1"/>
</dbReference>
<gene>
    <name evidence="4" type="ORF">TPC1_17332</name>
</gene>
<proteinExistence type="inferred from homology"/>
<dbReference type="EMBL" id="GDID01005466">
    <property type="protein sequence ID" value="JAP91140.1"/>
    <property type="molecule type" value="Transcribed_RNA"/>
</dbReference>
<dbReference type="SMART" id="SM00320">
    <property type="entry name" value="WD40"/>
    <property type="match status" value="2"/>
</dbReference>
<protein>
    <submittedName>
        <fullName evidence="4">WD40 repeat-containing protein</fullName>
    </submittedName>
</protein>
<reference evidence="4" key="1">
    <citation type="submission" date="2015-07" db="EMBL/GenBank/DDBJ databases">
        <title>Adaptation to a free-living lifestyle via gene acquisitions in the diplomonad Trepomonas sp. PC1.</title>
        <authorList>
            <person name="Xu F."/>
            <person name="Jerlstrom-Hultqvist J."/>
            <person name="Kolisko M."/>
            <person name="Simpson A.G.B."/>
            <person name="Roger A.J."/>
            <person name="Svard S.G."/>
            <person name="Andersson J.O."/>
        </authorList>
    </citation>
    <scope>NUCLEOTIDE SEQUENCE</scope>
    <source>
        <strain evidence="4">PC1</strain>
    </source>
</reference>
<evidence type="ECO:0000256" key="1">
    <source>
        <dbReference type="ARBA" id="ARBA00022574"/>
    </source>
</evidence>
<sequence length="336" mass="37434">MQIQNPKYPLLYLSYNQDGSCIAVGTKKGFKVFNTSPFKPLYQHEFSDGCSIVSMLYRSSILAISGAGNNLRYPKDAVTLYDDQSGRNLGEIELHRPILNAILNREKIFVAVDGAVHIHHINDLKQIDRIETCANPFGFLAVQGEKDAQVLCLGTKLGEVALKQYNSTQLTASTNFQCHESAIGCLAFSPDGQYFATASMKGTLIRIFSVKEKQMLRELRRGSKESRITSIAFSPDNSKLACTSDHGTMHVFGAIKSGDQQVENKKSGLKFLSGVNKYFESEWSFAKFSVGCPISYLKWIWADIVVCICADGQYYQFKIVDDKINKEAQESLIGDK</sequence>
<dbReference type="SUPFAM" id="SSF50978">
    <property type="entry name" value="WD40 repeat-like"/>
    <property type="match status" value="1"/>
</dbReference>
<dbReference type="AlphaFoldDB" id="A0A146K2K7"/>
<accession>A0A146K2K7</accession>
<evidence type="ECO:0000256" key="3">
    <source>
        <dbReference type="ARBA" id="ARBA00025740"/>
    </source>
</evidence>
<evidence type="ECO:0000313" key="4">
    <source>
        <dbReference type="EMBL" id="JAP91140.1"/>
    </source>
</evidence>
<comment type="similarity">
    <text evidence="3">Belongs to the WD repeat PROPPIN family.</text>
</comment>
<dbReference type="GO" id="GO:0005737">
    <property type="term" value="C:cytoplasm"/>
    <property type="evidence" value="ECO:0007669"/>
    <property type="project" value="UniProtKB-ARBA"/>
</dbReference>
<keyword evidence="1" id="KW-0853">WD repeat</keyword>
<name>A0A146K2K7_9EUKA</name>
<dbReference type="InterPro" id="IPR001680">
    <property type="entry name" value="WD40_rpt"/>
</dbReference>
<dbReference type="InterPro" id="IPR015943">
    <property type="entry name" value="WD40/YVTN_repeat-like_dom_sf"/>
</dbReference>
<evidence type="ECO:0000256" key="2">
    <source>
        <dbReference type="ARBA" id="ARBA00022737"/>
    </source>
</evidence>
<dbReference type="PANTHER" id="PTHR11227">
    <property type="entry name" value="WD-REPEAT PROTEIN INTERACTING WITH PHOSPHOINOSIDES WIPI -RELATED"/>
    <property type="match status" value="1"/>
</dbReference>